<proteinExistence type="predicted"/>
<evidence type="ECO:0000313" key="2">
    <source>
        <dbReference type="EMBL" id="VDK88253.1"/>
    </source>
</evidence>
<keyword evidence="1" id="KW-0812">Transmembrane</keyword>
<protein>
    <submittedName>
        <fullName evidence="4">Secreted protein</fullName>
    </submittedName>
</protein>
<organism evidence="4">
    <name type="scientific">Onchocerca ochengi</name>
    <name type="common">Filarial nematode worm</name>
    <dbReference type="NCBI Taxonomy" id="42157"/>
    <lineage>
        <taxon>Eukaryota</taxon>
        <taxon>Metazoa</taxon>
        <taxon>Ecdysozoa</taxon>
        <taxon>Nematoda</taxon>
        <taxon>Chromadorea</taxon>
        <taxon>Rhabditida</taxon>
        <taxon>Spirurina</taxon>
        <taxon>Spiruromorpha</taxon>
        <taxon>Filarioidea</taxon>
        <taxon>Onchocercidae</taxon>
        <taxon>Onchocerca</taxon>
    </lineage>
</organism>
<reference evidence="2 3" key="2">
    <citation type="submission" date="2018-08" db="EMBL/GenBank/DDBJ databases">
        <authorList>
            <person name="Laetsch R D."/>
            <person name="Stevens L."/>
            <person name="Kumar S."/>
            <person name="Blaxter L. M."/>
        </authorList>
    </citation>
    <scope>NUCLEOTIDE SEQUENCE [LARGE SCALE GENOMIC DNA]</scope>
</reference>
<dbReference type="AlphaFoldDB" id="A0A182EIZ1"/>
<dbReference type="Proteomes" id="UP000271087">
    <property type="component" value="Unassembled WGS sequence"/>
</dbReference>
<gene>
    <name evidence="2" type="ORF">NOO_LOCUS8075</name>
</gene>
<evidence type="ECO:0000256" key="1">
    <source>
        <dbReference type="SAM" id="Phobius"/>
    </source>
</evidence>
<feature type="transmembrane region" description="Helical" evidence="1">
    <location>
        <begin position="12"/>
        <end position="35"/>
    </location>
</feature>
<keyword evidence="1" id="KW-1133">Transmembrane helix</keyword>
<evidence type="ECO:0000313" key="3">
    <source>
        <dbReference type="Proteomes" id="UP000271087"/>
    </source>
</evidence>
<sequence length="66" mass="7858">MTKWIGAFGHRFLNAVPLLLILLVVKVPTFCNHFWSRNKFPYLYHTTTYALFRPLPLTDDLYHVIH</sequence>
<keyword evidence="1" id="KW-0472">Membrane</keyword>
<reference evidence="4" key="1">
    <citation type="submission" date="2016-06" db="UniProtKB">
        <authorList>
            <consortium name="WormBaseParasite"/>
        </authorList>
    </citation>
    <scope>IDENTIFICATION</scope>
</reference>
<name>A0A182EIZ1_ONCOC</name>
<accession>A0A182EIZ1</accession>
<dbReference type="WBParaSite" id="nOo.2.0.1.t08075-RA">
    <property type="protein sequence ID" value="nOo.2.0.1.t08075-RA"/>
    <property type="gene ID" value="nOo.2.0.1.g08075"/>
</dbReference>
<keyword evidence="3" id="KW-1185">Reference proteome</keyword>
<evidence type="ECO:0000313" key="4">
    <source>
        <dbReference type="WBParaSite" id="nOo.2.0.1.t08075-RA"/>
    </source>
</evidence>
<dbReference type="EMBL" id="UYRW01003194">
    <property type="protein sequence ID" value="VDK88253.1"/>
    <property type="molecule type" value="Genomic_DNA"/>
</dbReference>